<dbReference type="PRINTS" id="PR00080">
    <property type="entry name" value="SDRFAMILY"/>
</dbReference>
<accession>A0A897NQC4</accession>
<evidence type="ECO:0000313" key="5">
    <source>
        <dbReference type="EMBL" id="QSG14982.1"/>
    </source>
</evidence>
<evidence type="ECO:0000256" key="2">
    <source>
        <dbReference type="ARBA" id="ARBA00023002"/>
    </source>
</evidence>
<proteinExistence type="inferred from homology"/>
<organism evidence="5 6">
    <name type="scientific">Halapricum desulfuricans</name>
    <dbReference type="NCBI Taxonomy" id="2841257"/>
    <lineage>
        <taxon>Archaea</taxon>
        <taxon>Methanobacteriati</taxon>
        <taxon>Methanobacteriota</taxon>
        <taxon>Stenosarchaea group</taxon>
        <taxon>Halobacteria</taxon>
        <taxon>Halobacteriales</taxon>
        <taxon>Haloarculaceae</taxon>
        <taxon>Halapricum</taxon>
    </lineage>
</organism>
<dbReference type="InterPro" id="IPR036291">
    <property type="entry name" value="NAD(P)-bd_dom_sf"/>
</dbReference>
<dbReference type="PANTHER" id="PTHR44169:SF6">
    <property type="entry name" value="NADPH-DEPENDENT 1-ACYLDIHYDROXYACETONE PHOSPHATE REDUCTASE"/>
    <property type="match status" value="1"/>
</dbReference>
<dbReference type="GO" id="GO:0016491">
    <property type="term" value="F:oxidoreductase activity"/>
    <property type="evidence" value="ECO:0007669"/>
    <property type="project" value="UniProtKB-KW"/>
</dbReference>
<dbReference type="InterPro" id="IPR002347">
    <property type="entry name" value="SDR_fam"/>
</dbReference>
<protein>
    <submittedName>
        <fullName evidence="5">Short-chain alcohol dehydrogenase</fullName>
    </submittedName>
</protein>
<dbReference type="PRINTS" id="PR00081">
    <property type="entry name" value="GDHRDH"/>
</dbReference>
<dbReference type="InterPro" id="IPR020904">
    <property type="entry name" value="Sc_DH/Rdtase_CS"/>
</dbReference>
<dbReference type="SUPFAM" id="SSF51735">
    <property type="entry name" value="NAD(P)-binding Rossmann-fold domains"/>
    <property type="match status" value="1"/>
</dbReference>
<keyword evidence="2" id="KW-0560">Oxidoreductase</keyword>
<feature type="domain" description="Ketoreductase" evidence="4">
    <location>
        <begin position="3"/>
        <end position="181"/>
    </location>
</feature>
<dbReference type="Gene3D" id="3.40.50.720">
    <property type="entry name" value="NAD(P)-binding Rossmann-like Domain"/>
    <property type="match status" value="1"/>
</dbReference>
<dbReference type="InterPro" id="IPR057326">
    <property type="entry name" value="KR_dom"/>
</dbReference>
<comment type="similarity">
    <text evidence="1 3">Belongs to the short-chain dehydrogenases/reductases (SDR) family.</text>
</comment>
<evidence type="ECO:0000256" key="3">
    <source>
        <dbReference type="RuleBase" id="RU000363"/>
    </source>
</evidence>
<evidence type="ECO:0000259" key="4">
    <source>
        <dbReference type="SMART" id="SM00822"/>
    </source>
</evidence>
<gene>
    <name evidence="5" type="primary">fabG4</name>
    <name evidence="5" type="ORF">HSEST_1453</name>
</gene>
<dbReference type="RefSeq" id="WP_229120244.1">
    <property type="nucleotide sequence ID" value="NZ_CP064791.1"/>
</dbReference>
<dbReference type="PROSITE" id="PS00061">
    <property type="entry name" value="ADH_SHORT"/>
    <property type="match status" value="1"/>
</dbReference>
<dbReference type="CDD" id="cd05374">
    <property type="entry name" value="17beta-HSD-like_SDR_c"/>
    <property type="match status" value="1"/>
</dbReference>
<dbReference type="Pfam" id="PF00106">
    <property type="entry name" value="adh_short"/>
    <property type="match status" value="1"/>
</dbReference>
<dbReference type="Proteomes" id="UP000663292">
    <property type="component" value="Chromosome"/>
</dbReference>
<name>A0A897NQC4_9EURY</name>
<dbReference type="SMART" id="SM00822">
    <property type="entry name" value="PKS_KR"/>
    <property type="match status" value="1"/>
</dbReference>
<dbReference type="GeneID" id="68858091"/>
<evidence type="ECO:0000313" key="6">
    <source>
        <dbReference type="Proteomes" id="UP000663292"/>
    </source>
</evidence>
<dbReference type="EMBL" id="CP064791">
    <property type="protein sequence ID" value="QSG14982.1"/>
    <property type="molecule type" value="Genomic_DNA"/>
</dbReference>
<sequence>MTKTVLITGCSSGIGRATAEAFLEDEWTVYATARDEDDIADLDDAGCETAELDVTNAREVERVVDRIADEQGRIDCLVNNAGTAQFGPLEDVPTDALDDQFDVNVYGPHRLIRAVLPHMRDREEGRIINVSSVTGFLATPGEGAYSASKFALEGLSDALRNEVDQYGIEVVLVEPGPVATEFEQRVEASRDRLERSGAYEAIYGIQDDRAAIEASDTFGMAPEAVATTIKDAATVTDPDPRYPVGRLAKAATLARHLPDRARDRVWGLLRRVTSLRR</sequence>
<dbReference type="FunFam" id="3.40.50.720:FF:000084">
    <property type="entry name" value="Short-chain dehydrogenase reductase"/>
    <property type="match status" value="1"/>
</dbReference>
<dbReference type="PANTHER" id="PTHR44169">
    <property type="entry name" value="NADPH-DEPENDENT 1-ACYLDIHYDROXYACETONE PHOSPHATE REDUCTASE"/>
    <property type="match status" value="1"/>
</dbReference>
<keyword evidence="6" id="KW-1185">Reference proteome</keyword>
<dbReference type="AlphaFoldDB" id="A0A897NQC4"/>
<reference evidence="5 6" key="1">
    <citation type="submission" date="2020-11" db="EMBL/GenBank/DDBJ databases">
        <title>Carbohydrate-dependent, anaerobic sulfur respiration: A novel catabolism in halophilic archaea.</title>
        <authorList>
            <person name="Sorokin D.Y."/>
            <person name="Messina E."/>
            <person name="Smedile F."/>
            <person name="La Cono V."/>
            <person name="Hallsworth J.E."/>
            <person name="Yakimov M.M."/>
        </authorList>
    </citation>
    <scope>NUCLEOTIDE SEQUENCE [LARGE SCALE GENOMIC DNA]</scope>
    <source>
        <strain evidence="5 6">HSR-Est</strain>
    </source>
</reference>
<evidence type="ECO:0000256" key="1">
    <source>
        <dbReference type="ARBA" id="ARBA00006484"/>
    </source>
</evidence>